<evidence type="ECO:0000313" key="1">
    <source>
        <dbReference type="EMBL" id="MEU5712169.1"/>
    </source>
</evidence>
<keyword evidence="1" id="KW-0540">Nuclease</keyword>
<dbReference type="InterPro" id="IPR044925">
    <property type="entry name" value="His-Me_finger_sf"/>
</dbReference>
<comment type="caution">
    <text evidence="1">The sequence shown here is derived from an EMBL/GenBank/DDBJ whole genome shotgun (WGS) entry which is preliminary data.</text>
</comment>
<dbReference type="Pfam" id="PF02945">
    <property type="entry name" value="Endonuclease_7"/>
    <property type="match status" value="1"/>
</dbReference>
<evidence type="ECO:0000313" key="2">
    <source>
        <dbReference type="Proteomes" id="UP001551011"/>
    </source>
</evidence>
<dbReference type="Proteomes" id="UP001551011">
    <property type="component" value="Unassembled WGS sequence"/>
</dbReference>
<accession>A0ABV3AJP0</accession>
<name>A0ABV3AJP0_9ACTN</name>
<keyword evidence="2" id="KW-1185">Reference proteome</keyword>
<proteinExistence type="predicted"/>
<organism evidence="1 2">
    <name type="scientific">Streptomyces flaveolus</name>
    <dbReference type="NCBI Taxonomy" id="67297"/>
    <lineage>
        <taxon>Bacteria</taxon>
        <taxon>Bacillati</taxon>
        <taxon>Actinomycetota</taxon>
        <taxon>Actinomycetes</taxon>
        <taxon>Kitasatosporales</taxon>
        <taxon>Streptomycetaceae</taxon>
        <taxon>Streptomyces</taxon>
    </lineage>
</organism>
<keyword evidence="1" id="KW-0378">Hydrolase</keyword>
<dbReference type="EMBL" id="JBFAEG010000033">
    <property type="protein sequence ID" value="MEU5712169.1"/>
    <property type="molecule type" value="Genomic_DNA"/>
</dbReference>
<dbReference type="SUPFAM" id="SSF54060">
    <property type="entry name" value="His-Me finger endonucleases"/>
    <property type="match status" value="1"/>
</dbReference>
<reference evidence="1 2" key="1">
    <citation type="submission" date="2024-06" db="EMBL/GenBank/DDBJ databases">
        <title>The Natural Products Discovery Center: Release of the First 8490 Sequenced Strains for Exploring Actinobacteria Biosynthetic Diversity.</title>
        <authorList>
            <person name="Kalkreuter E."/>
            <person name="Kautsar S.A."/>
            <person name="Yang D."/>
            <person name="Bader C.D."/>
            <person name="Teijaro C.N."/>
            <person name="Fluegel L."/>
            <person name="Davis C.M."/>
            <person name="Simpson J.R."/>
            <person name="Lauterbach L."/>
            <person name="Steele A.D."/>
            <person name="Gui C."/>
            <person name="Meng S."/>
            <person name="Li G."/>
            <person name="Viehrig K."/>
            <person name="Ye F."/>
            <person name="Su P."/>
            <person name="Kiefer A.F."/>
            <person name="Nichols A."/>
            <person name="Cepeda A.J."/>
            <person name="Yan W."/>
            <person name="Fan B."/>
            <person name="Jiang Y."/>
            <person name="Adhikari A."/>
            <person name="Zheng C.-J."/>
            <person name="Schuster L."/>
            <person name="Cowan T.M."/>
            <person name="Smanski M.J."/>
            <person name="Chevrette M.G."/>
            <person name="De Carvalho L.P.S."/>
            <person name="Shen B."/>
        </authorList>
    </citation>
    <scope>NUCLEOTIDE SEQUENCE [LARGE SCALE GENOMIC DNA]</scope>
    <source>
        <strain evidence="1 2">NPDC020594</strain>
    </source>
</reference>
<dbReference type="GO" id="GO:0004519">
    <property type="term" value="F:endonuclease activity"/>
    <property type="evidence" value="ECO:0007669"/>
    <property type="project" value="UniProtKB-KW"/>
</dbReference>
<dbReference type="InterPro" id="IPR004211">
    <property type="entry name" value="Endonuclease_7"/>
</dbReference>
<gene>
    <name evidence="1" type="ORF">AB0H04_35875</name>
</gene>
<protein>
    <submittedName>
        <fullName evidence="1">Endonuclease domain-containing protein</fullName>
    </submittedName>
</protein>
<dbReference type="RefSeq" id="WP_158712531.1">
    <property type="nucleotide sequence ID" value="NZ_JBEXDP010000010.1"/>
</dbReference>
<keyword evidence="1" id="KW-0255">Endonuclease</keyword>
<sequence length="42" mass="4999">MQYDRLRRRGTRADDHLCRLCKASQESAWDHCHEHGHVRGPL</sequence>